<accession>A0A392R3W8</accession>
<organism evidence="2 3">
    <name type="scientific">Trifolium medium</name>
    <dbReference type="NCBI Taxonomy" id="97028"/>
    <lineage>
        <taxon>Eukaryota</taxon>
        <taxon>Viridiplantae</taxon>
        <taxon>Streptophyta</taxon>
        <taxon>Embryophyta</taxon>
        <taxon>Tracheophyta</taxon>
        <taxon>Spermatophyta</taxon>
        <taxon>Magnoliopsida</taxon>
        <taxon>eudicotyledons</taxon>
        <taxon>Gunneridae</taxon>
        <taxon>Pentapetalae</taxon>
        <taxon>rosids</taxon>
        <taxon>fabids</taxon>
        <taxon>Fabales</taxon>
        <taxon>Fabaceae</taxon>
        <taxon>Papilionoideae</taxon>
        <taxon>50 kb inversion clade</taxon>
        <taxon>NPAAA clade</taxon>
        <taxon>Hologalegina</taxon>
        <taxon>IRL clade</taxon>
        <taxon>Trifolieae</taxon>
        <taxon>Trifolium</taxon>
    </lineage>
</organism>
<sequence length="110" mass="12650">MHRLVSPEFRPDPEIERTFRNRRRNLWENSGIGVNLAEEEYSSEEDMADQVGPDAGMAEPDIIGIANDKERSIRDYAVFDPNAMNTGIVRPEITAAQFEFKPMMFQMLQT</sequence>
<feature type="region of interest" description="Disordered" evidence="1">
    <location>
        <begin position="37"/>
        <end position="58"/>
    </location>
</feature>
<evidence type="ECO:0000256" key="1">
    <source>
        <dbReference type="SAM" id="MobiDB-lite"/>
    </source>
</evidence>
<comment type="caution">
    <text evidence="2">The sequence shown here is derived from an EMBL/GenBank/DDBJ whole genome shotgun (WGS) entry which is preliminary data.</text>
</comment>
<dbReference type="AlphaFoldDB" id="A0A392R3W8"/>
<reference evidence="2 3" key="1">
    <citation type="journal article" date="2018" name="Front. Plant Sci.">
        <title>Red Clover (Trifolium pratense) and Zigzag Clover (T. medium) - A Picture of Genomic Similarities and Differences.</title>
        <authorList>
            <person name="Dluhosova J."/>
            <person name="Istvanek J."/>
            <person name="Nedelnik J."/>
            <person name="Repkova J."/>
        </authorList>
    </citation>
    <scope>NUCLEOTIDE SEQUENCE [LARGE SCALE GENOMIC DNA]</scope>
    <source>
        <strain evidence="3">cv. 10/8</strain>
        <tissue evidence="2">Leaf</tissue>
    </source>
</reference>
<name>A0A392R3W8_9FABA</name>
<feature type="compositionally biased region" description="Acidic residues" evidence="1">
    <location>
        <begin position="37"/>
        <end position="48"/>
    </location>
</feature>
<evidence type="ECO:0000313" key="2">
    <source>
        <dbReference type="EMBL" id="MCI31263.1"/>
    </source>
</evidence>
<protein>
    <submittedName>
        <fullName evidence="2">Uncharacterized protein</fullName>
    </submittedName>
</protein>
<proteinExistence type="predicted"/>
<dbReference type="EMBL" id="LXQA010185856">
    <property type="protein sequence ID" value="MCI31263.1"/>
    <property type="molecule type" value="Genomic_DNA"/>
</dbReference>
<dbReference type="Proteomes" id="UP000265520">
    <property type="component" value="Unassembled WGS sequence"/>
</dbReference>
<keyword evidence="3" id="KW-1185">Reference proteome</keyword>
<feature type="non-terminal residue" evidence="2">
    <location>
        <position position="110"/>
    </location>
</feature>
<evidence type="ECO:0000313" key="3">
    <source>
        <dbReference type="Proteomes" id="UP000265520"/>
    </source>
</evidence>